<evidence type="ECO:0000256" key="3">
    <source>
        <dbReference type="ARBA" id="ARBA00022610"/>
    </source>
</evidence>
<dbReference type="AlphaFoldDB" id="O76860"/>
<sequence length="56" mass="6342">MKFPISLMLLLLLVGVALGVHWRITRRTSTSSTWGPRDIQKWCRLNFGPAWGGRGC</sequence>
<feature type="signal peptide" evidence="6">
    <location>
        <begin position="1"/>
        <end position="19"/>
    </location>
</feature>
<evidence type="ECO:0000313" key="9">
    <source>
        <dbReference type="Proteomes" id="UP001500889"/>
    </source>
</evidence>
<dbReference type="Proteomes" id="UP001500889">
    <property type="component" value="Chromosome J"/>
</dbReference>
<dbReference type="EMBL" id="AJ225032">
    <property type="protein sequence ID" value="CAA12364.1"/>
    <property type="molecule type" value="Genomic_DNA"/>
</dbReference>
<keyword evidence="2" id="KW-0964">Secreted</keyword>
<keyword evidence="4 6" id="KW-0732">Signal</keyword>
<accession>O76860</accession>
<keyword evidence="3" id="KW-0085">Behavior</keyword>
<comment type="subcellular location">
    <subcellularLocation>
        <location evidence="1">Secreted</location>
    </subcellularLocation>
</comment>
<organism evidence="8">
    <name type="scientific">Drosophila madeirensis</name>
    <name type="common">Fruit fly</name>
    <dbReference type="NCBI Taxonomy" id="30013"/>
    <lineage>
        <taxon>Eukaryota</taxon>
        <taxon>Metazoa</taxon>
        <taxon>Ecdysozoa</taxon>
        <taxon>Arthropoda</taxon>
        <taxon>Hexapoda</taxon>
        <taxon>Insecta</taxon>
        <taxon>Pterygota</taxon>
        <taxon>Neoptera</taxon>
        <taxon>Endopterygota</taxon>
        <taxon>Diptera</taxon>
        <taxon>Brachycera</taxon>
        <taxon>Muscomorpha</taxon>
        <taxon>Ephydroidea</taxon>
        <taxon>Drosophilidae</taxon>
        <taxon>Drosophila</taxon>
        <taxon>Sophophora</taxon>
    </lineage>
</organism>
<dbReference type="EMBL" id="AP029265">
    <property type="protein sequence ID" value="BFF96967.1"/>
    <property type="molecule type" value="Genomic_DNA"/>
</dbReference>
<keyword evidence="5" id="KW-1015">Disulfide bond</keyword>
<proteinExistence type="predicted"/>
<keyword evidence="9" id="KW-1185">Reference proteome</keyword>
<evidence type="ECO:0000256" key="4">
    <source>
        <dbReference type="ARBA" id="ARBA00022729"/>
    </source>
</evidence>
<evidence type="ECO:0000256" key="2">
    <source>
        <dbReference type="ARBA" id="ARBA00022525"/>
    </source>
</evidence>
<evidence type="ECO:0000256" key="5">
    <source>
        <dbReference type="ARBA" id="ARBA00023157"/>
    </source>
</evidence>
<evidence type="ECO:0000313" key="8">
    <source>
        <dbReference type="EMBL" id="CAA12364.1"/>
    </source>
</evidence>
<dbReference type="GO" id="GO:0005576">
    <property type="term" value="C:extracellular region"/>
    <property type="evidence" value="ECO:0007669"/>
    <property type="project" value="UniProtKB-SubCell"/>
</dbReference>
<evidence type="ECO:0000256" key="6">
    <source>
        <dbReference type="SAM" id="SignalP"/>
    </source>
</evidence>
<dbReference type="Pfam" id="PF08138">
    <property type="entry name" value="Sex_peptide"/>
    <property type="match status" value="1"/>
</dbReference>
<feature type="chain" id="PRO_5044737518" evidence="6">
    <location>
        <begin position="20"/>
        <end position="56"/>
    </location>
</feature>
<dbReference type="GO" id="GO:0046008">
    <property type="term" value="P:regulation of female receptivity, post-mating"/>
    <property type="evidence" value="ECO:0007669"/>
    <property type="project" value="InterPro"/>
</dbReference>
<protein>
    <submittedName>
        <fullName evidence="7">Accessory gland-specific peptide 70A</fullName>
    </submittedName>
    <submittedName>
        <fullName evidence="8">Sex-peptide</fullName>
    </submittedName>
</protein>
<dbReference type="InterPro" id="IPR012608">
    <property type="entry name" value="Sex_peptide"/>
</dbReference>
<name>O76860_DROMD</name>
<evidence type="ECO:0000313" key="7">
    <source>
        <dbReference type="EMBL" id="BFF96967.1"/>
    </source>
</evidence>
<gene>
    <name evidence="8" type="primary">Acp70A-2</name>
    <name evidence="7" type="ORF">DMAD_05475</name>
</gene>
<evidence type="ECO:0000256" key="1">
    <source>
        <dbReference type="ARBA" id="ARBA00004613"/>
    </source>
</evidence>
<reference evidence="8" key="1">
    <citation type="journal article" date="1998" name="Mol. Biol. Evol.">
        <title>Molecular evolution of a duplication: the sex-peptide (Acp70A) gene region of Drosophila subobscura and Drosophila madeirensis.</title>
        <authorList>
            <person name="Cirera S."/>
            <person name="Aguade M."/>
        </authorList>
    </citation>
    <scope>NUCLEOTIDE SEQUENCE</scope>
</reference>
<reference evidence="7 9" key="2">
    <citation type="submission" date="2024-02" db="EMBL/GenBank/DDBJ databases">
        <title>A chromosome-level genome assembly of Drosophila madeirensis, a fruit fly species endemic to Madeira island.</title>
        <authorList>
            <person name="Tomihara K."/>
            <person name="Llopart A."/>
            <person name="Yamamoto D."/>
        </authorList>
    </citation>
    <scope>NUCLEOTIDE SEQUENCE [LARGE SCALE GENOMIC DNA]</scope>
    <source>
        <strain evidence="7 9">RF1</strain>
    </source>
</reference>
<dbReference type="GO" id="GO:0005179">
    <property type="term" value="F:hormone activity"/>
    <property type="evidence" value="ECO:0007669"/>
    <property type="project" value="InterPro"/>
</dbReference>